<dbReference type="PANTHER" id="PTHR21262:SF31">
    <property type="entry name" value="GTP PYROPHOSPHOKINASE"/>
    <property type="match status" value="1"/>
</dbReference>
<reference evidence="8" key="1">
    <citation type="journal article" date="2019" name="Int. J. Syst. Evol. Microbiol.">
        <title>The Global Catalogue of Microorganisms (GCM) 10K type strain sequencing project: providing services to taxonomists for standard genome sequencing and annotation.</title>
        <authorList>
            <consortium name="The Broad Institute Genomics Platform"/>
            <consortium name="The Broad Institute Genome Sequencing Center for Infectious Disease"/>
            <person name="Wu L."/>
            <person name="Ma J."/>
        </authorList>
    </citation>
    <scope>NUCLEOTIDE SEQUENCE [LARGE SCALE GENOMIC DNA]</scope>
    <source>
        <strain evidence="8">KACC 13778</strain>
    </source>
</reference>
<dbReference type="Gene3D" id="3.10.20.30">
    <property type="match status" value="1"/>
</dbReference>
<dbReference type="Pfam" id="PF13328">
    <property type="entry name" value="HD_4"/>
    <property type="match status" value="1"/>
</dbReference>
<dbReference type="Pfam" id="PF19296">
    <property type="entry name" value="RelA_AH_RIS"/>
    <property type="match status" value="1"/>
</dbReference>
<dbReference type="InterPro" id="IPR002912">
    <property type="entry name" value="ACT_dom"/>
</dbReference>
<dbReference type="SUPFAM" id="SSF81271">
    <property type="entry name" value="TGS-like"/>
    <property type="match status" value="1"/>
</dbReference>
<dbReference type="SUPFAM" id="SSF55021">
    <property type="entry name" value="ACT-like"/>
    <property type="match status" value="1"/>
</dbReference>
<dbReference type="InterPro" id="IPR033655">
    <property type="entry name" value="TGS_RelA/SpoT"/>
</dbReference>
<dbReference type="CDD" id="cd01668">
    <property type="entry name" value="TGS_RSH"/>
    <property type="match status" value="1"/>
</dbReference>
<dbReference type="SUPFAM" id="SSF81301">
    <property type="entry name" value="Nucleotidyltransferase"/>
    <property type="match status" value="1"/>
</dbReference>
<proteinExistence type="inferred from homology"/>
<dbReference type="CDD" id="cd00077">
    <property type="entry name" value="HDc"/>
    <property type="match status" value="1"/>
</dbReference>
<dbReference type="InterPro" id="IPR012675">
    <property type="entry name" value="Beta-grasp_dom_sf"/>
</dbReference>
<comment type="pathway">
    <text evidence="1">Purine metabolism; ppGpp biosynthesis; ppGpp from GTP: step 1/2.</text>
</comment>
<dbReference type="InterPro" id="IPR045865">
    <property type="entry name" value="ACT-like_dom_sf"/>
</dbReference>
<dbReference type="CDD" id="cd05399">
    <property type="entry name" value="NT_Rel-Spo_like"/>
    <property type="match status" value="1"/>
</dbReference>
<evidence type="ECO:0000259" key="5">
    <source>
        <dbReference type="PROSITE" id="PS51831"/>
    </source>
</evidence>
<dbReference type="CDD" id="cd04876">
    <property type="entry name" value="ACT_RelA-SpoT"/>
    <property type="match status" value="1"/>
</dbReference>
<dbReference type="InterPro" id="IPR043519">
    <property type="entry name" value="NT_sf"/>
</dbReference>
<keyword evidence="7" id="KW-0808">Transferase</keyword>
<evidence type="ECO:0000256" key="1">
    <source>
        <dbReference type="ARBA" id="ARBA00004976"/>
    </source>
</evidence>
<dbReference type="InterPro" id="IPR012676">
    <property type="entry name" value="TGS-like"/>
</dbReference>
<dbReference type="Pfam" id="PF02824">
    <property type="entry name" value="TGS"/>
    <property type="match status" value="1"/>
</dbReference>
<dbReference type="InterPro" id="IPR004095">
    <property type="entry name" value="TGS"/>
</dbReference>
<evidence type="ECO:0000256" key="2">
    <source>
        <dbReference type="ARBA" id="ARBA00048244"/>
    </source>
</evidence>
<dbReference type="Pfam" id="PF04607">
    <property type="entry name" value="RelA_SpoT"/>
    <property type="match status" value="1"/>
</dbReference>
<dbReference type="SUPFAM" id="SSF109604">
    <property type="entry name" value="HD-domain/PDEase-like"/>
    <property type="match status" value="1"/>
</dbReference>
<feature type="domain" description="TGS" evidence="6">
    <location>
        <begin position="402"/>
        <end position="465"/>
    </location>
</feature>
<dbReference type="Gene3D" id="3.30.70.260">
    <property type="match status" value="1"/>
</dbReference>
<dbReference type="PROSITE" id="PS51671">
    <property type="entry name" value="ACT"/>
    <property type="match status" value="1"/>
</dbReference>
<evidence type="ECO:0000313" key="7">
    <source>
        <dbReference type="EMBL" id="MFC5495656.1"/>
    </source>
</evidence>
<feature type="domain" description="HD" evidence="5">
    <location>
        <begin position="61"/>
        <end position="158"/>
    </location>
</feature>
<dbReference type="GO" id="GO:0008728">
    <property type="term" value="F:GTP diphosphokinase activity"/>
    <property type="evidence" value="ECO:0007669"/>
    <property type="project" value="UniProtKB-EC"/>
</dbReference>
<feature type="domain" description="ACT" evidence="4">
    <location>
        <begin position="670"/>
        <end position="744"/>
    </location>
</feature>
<dbReference type="InterPro" id="IPR004811">
    <property type="entry name" value="RelA/Spo_fam"/>
</dbReference>
<gene>
    <name evidence="7" type="ORF">ACFPKY_21285</name>
</gene>
<comment type="catalytic activity">
    <reaction evidence="2">
        <text>GTP + ATP = guanosine 3'-diphosphate 5'-triphosphate + AMP</text>
        <dbReference type="Rhea" id="RHEA:22088"/>
        <dbReference type="ChEBI" id="CHEBI:30616"/>
        <dbReference type="ChEBI" id="CHEBI:37565"/>
        <dbReference type="ChEBI" id="CHEBI:142410"/>
        <dbReference type="ChEBI" id="CHEBI:456215"/>
        <dbReference type="EC" id="2.7.6.5"/>
    </reaction>
</comment>
<evidence type="ECO:0000259" key="6">
    <source>
        <dbReference type="PROSITE" id="PS51880"/>
    </source>
</evidence>
<comment type="similarity">
    <text evidence="3">Belongs to the relA/spoT family.</text>
</comment>
<dbReference type="InterPro" id="IPR006674">
    <property type="entry name" value="HD_domain"/>
</dbReference>
<dbReference type="InterPro" id="IPR007685">
    <property type="entry name" value="RelA_SpoT"/>
</dbReference>
<keyword evidence="8" id="KW-1185">Reference proteome</keyword>
<dbReference type="Pfam" id="PF13291">
    <property type="entry name" value="ACT_4"/>
    <property type="match status" value="1"/>
</dbReference>
<evidence type="ECO:0000256" key="3">
    <source>
        <dbReference type="RuleBase" id="RU003847"/>
    </source>
</evidence>
<comment type="function">
    <text evidence="3">In eubacteria ppGpp (guanosine 3'-diphosphate 5'-diphosphate) is a mediator of the stringent response that coordinates a variety of cellular activities in response to changes in nutritional abundance.</text>
</comment>
<dbReference type="PROSITE" id="PS51831">
    <property type="entry name" value="HD"/>
    <property type="match status" value="1"/>
</dbReference>
<dbReference type="InterPro" id="IPR003607">
    <property type="entry name" value="HD/PDEase_dom"/>
</dbReference>
<evidence type="ECO:0000259" key="4">
    <source>
        <dbReference type="PROSITE" id="PS51671"/>
    </source>
</evidence>
<protein>
    <submittedName>
        <fullName evidence="7">RelA/SpoT family protein</fullName>
        <ecNumber evidence="7">2.7.6.5</ecNumber>
    </submittedName>
</protein>
<name>A0ABW0N6K3_9ACTN</name>
<dbReference type="Gene3D" id="3.30.460.10">
    <property type="entry name" value="Beta Polymerase, domain 2"/>
    <property type="match status" value="1"/>
</dbReference>
<evidence type="ECO:0000313" key="8">
    <source>
        <dbReference type="Proteomes" id="UP001595956"/>
    </source>
</evidence>
<comment type="caution">
    <text evidence="7">The sequence shown here is derived from an EMBL/GenBank/DDBJ whole genome shotgun (WGS) entry which is preliminary data.</text>
</comment>
<dbReference type="InterPro" id="IPR045600">
    <property type="entry name" value="RelA/SpoT_AH_RIS"/>
</dbReference>
<dbReference type="SMART" id="SM00471">
    <property type="entry name" value="HDc"/>
    <property type="match status" value="1"/>
</dbReference>
<dbReference type="PROSITE" id="PS51880">
    <property type="entry name" value="TGS"/>
    <property type="match status" value="1"/>
</dbReference>
<dbReference type="PANTHER" id="PTHR21262">
    <property type="entry name" value="GUANOSINE-3',5'-BIS DIPHOSPHATE 3'-PYROPHOSPHOHYDROLASE"/>
    <property type="match status" value="1"/>
</dbReference>
<organism evidence="7 8">
    <name type="scientific">Nocardioides caricicola</name>
    <dbReference type="NCBI Taxonomy" id="634770"/>
    <lineage>
        <taxon>Bacteria</taxon>
        <taxon>Bacillati</taxon>
        <taxon>Actinomycetota</taxon>
        <taxon>Actinomycetes</taxon>
        <taxon>Propionibacteriales</taxon>
        <taxon>Nocardioidaceae</taxon>
        <taxon>Nocardioides</taxon>
    </lineage>
</organism>
<dbReference type="EMBL" id="JBHSMD010000011">
    <property type="protein sequence ID" value="MFC5495656.1"/>
    <property type="molecule type" value="Genomic_DNA"/>
</dbReference>
<dbReference type="RefSeq" id="WP_345182595.1">
    <property type="nucleotide sequence ID" value="NZ_BAABFQ010000010.1"/>
</dbReference>
<dbReference type="SMART" id="SM00954">
    <property type="entry name" value="RelA_SpoT"/>
    <property type="match status" value="1"/>
</dbReference>
<dbReference type="Gene3D" id="1.10.3210.10">
    <property type="entry name" value="Hypothetical protein af1432"/>
    <property type="match status" value="1"/>
</dbReference>
<accession>A0ABW0N6K3</accession>
<dbReference type="NCBIfam" id="TIGR00691">
    <property type="entry name" value="spoT_relA"/>
    <property type="match status" value="1"/>
</dbReference>
<dbReference type="Proteomes" id="UP001595956">
    <property type="component" value="Unassembled WGS sequence"/>
</dbReference>
<sequence>MRARLARMGARGQATTNPVLEPLFRSVRANHPKADLALLERAYLTAEKMHGTQTRKSGDPYITHPLAVTTILADIGMTEPTLAAALLHDTVEDTPYTLEQVRQDFGDEVAQLVDGVTKLDKVKYGDSAQAETIRKMIVAMSRDIRVLVIKLADRLHNMRTLRYVRQETQERVARETLDIYAPLAHRLGMNTIKWELEDLAFATLHPKIYDEIVRMVAERAPSRDQFLAEVIAQVEADLREAKVKASVTGRPKHYYSIYQKMIVGGREFSDIYDLVGIRVLVTDDRDCYTVLGVLHSRWNPVLGRFKDYVAMPKFNMYQSLHTTVIGPQGKPVELQIRTFAMHRRAEYGVAAHWKYKEDGRAGVDTDRPGDLDDMTWVRQLLDWQNDFEDPGEFLESLRFEINRAEVYVFTPRGDVIALPTGATPVDFAYAVHTEVGHRTIGARVNGRLVPLESELENGDVVEVFTSKGPNAGPSRDWLGFVKSPRARSKIRQWFTKERREEAIDQGKEQIAKLMRKEGLPLKRLMSHESLMLAAVHFKLADVSALYAAVGEGNLSAQAVVRRVIDLHGGDDGAAEDLAEGVTITSRRSRSKVQKGGDSGVIVKGAPDVWVKLAKCCTPVPPDPILGFVTKGGGVSVHRQSCTNAKSLQAQSERLLDVEWAPTGQSSFLVNIQVEALDRARLLSDITMALSDAHVDILSANLSTTRDRVAKSRFTFEMAEAKHLDSVLKAVRGVPGVFDAYRVTQ</sequence>
<dbReference type="EC" id="2.7.6.5" evidence="7"/>